<evidence type="ECO:0000256" key="11">
    <source>
        <dbReference type="PROSITE-ProRule" id="PRU01360"/>
    </source>
</evidence>
<dbReference type="InterPro" id="IPR036942">
    <property type="entry name" value="Beta-barrel_TonB_sf"/>
</dbReference>
<dbReference type="RefSeq" id="WP_284197588.1">
    <property type="nucleotide sequence ID" value="NZ_BSOG01000004.1"/>
</dbReference>
<dbReference type="PANTHER" id="PTHR30069">
    <property type="entry name" value="TONB-DEPENDENT OUTER MEMBRANE RECEPTOR"/>
    <property type="match status" value="1"/>
</dbReference>
<gene>
    <name evidence="16" type="ORF">GCM10007907_33090</name>
</gene>
<sequence length="737" mass="79416">MLNLMTGKTLTRLTPLAALLAALPLTPVLADNAADIAAADTLPTVSVTATRLAKDADSVAPNTTVLSTQGDGAGTARNLQTLLGDEPGVDVSRDPVRRGLGSIAIRGLDGNRVLLQIDGISLPALYAGGGAAISGRDMVEIDTLSAIEVVKGPYSGLYGADAIAGVVAYRSLEVEDLLQAGDTVGGQLRAGYYGADSSNKLGASAGLRSGQFSALFSYTRRAGENTESMGTDGSASDRRTVANPLDWDSQALLAKLAWSPATDQSLSLTHDIFRRDQTGDFLSNRSAALLSQTASDESRRDRTSLAYDYSRSGSGLVGAHFQLYTQSGESRENGLEQLPGNIRRTNQSGFEQEGWGLNAQLTHRLDQGRLLHSVVWGYEYNTTETSRPRYRLQTNANGSSTTVVGGEQFPQKTFPDNNSKRLGLFAQDEITFASGMTLTPSLRYDHYTLTPKPDALFAAANLRGLNVAEYKDSAISPRLALSLPLATGWTGFAQLGTGFRTPNFDDAMLVFSNAAHGYEVLPNPALKSEKSRSLELGSRYRSSQLELAATYFQSRYSDFIENVLVSPRDTNGNGINLEYQARNITRMRIQGVELKALWRMTDAWHVRGALAYARGDKTSEAKPYDGVEPLNGQLALHYQASRWQTALSLRGAESKDRLSSNTLFAAPGYGVLDLSASMELGPDATLSAGLYNLADKKYWLWSDVKGLVVSGRGSVAAVLDRYTQPGRNGAISFEYRF</sequence>
<dbReference type="SUPFAM" id="SSF56935">
    <property type="entry name" value="Porins"/>
    <property type="match status" value="1"/>
</dbReference>
<evidence type="ECO:0000256" key="1">
    <source>
        <dbReference type="ARBA" id="ARBA00004571"/>
    </source>
</evidence>
<evidence type="ECO:0000313" key="16">
    <source>
        <dbReference type="EMBL" id="GLR14519.1"/>
    </source>
</evidence>
<feature type="domain" description="TonB-dependent receptor-like beta-barrel" evidence="14">
    <location>
        <begin position="267"/>
        <end position="693"/>
    </location>
</feature>
<dbReference type="Proteomes" id="UP001156706">
    <property type="component" value="Unassembled WGS sequence"/>
</dbReference>
<comment type="caution">
    <text evidence="16">The sequence shown here is derived from an EMBL/GenBank/DDBJ whole genome shotgun (WGS) entry which is preliminary data.</text>
</comment>
<evidence type="ECO:0000256" key="4">
    <source>
        <dbReference type="ARBA" id="ARBA00022452"/>
    </source>
</evidence>
<feature type="chain" id="PRO_5045395356" evidence="13">
    <location>
        <begin position="31"/>
        <end position="737"/>
    </location>
</feature>
<dbReference type="NCBIfam" id="TIGR01786">
    <property type="entry name" value="TonB-hemlactrns"/>
    <property type="match status" value="1"/>
</dbReference>
<keyword evidence="6 13" id="KW-0732">Signal</keyword>
<evidence type="ECO:0000259" key="15">
    <source>
        <dbReference type="Pfam" id="PF07715"/>
    </source>
</evidence>
<keyword evidence="17" id="KW-1185">Reference proteome</keyword>
<evidence type="ECO:0000256" key="9">
    <source>
        <dbReference type="ARBA" id="ARBA00023170"/>
    </source>
</evidence>
<feature type="signal peptide" evidence="13">
    <location>
        <begin position="1"/>
        <end position="30"/>
    </location>
</feature>
<keyword evidence="10 11" id="KW-0998">Cell outer membrane</keyword>
<dbReference type="Pfam" id="PF00593">
    <property type="entry name" value="TonB_dep_Rec_b-barrel"/>
    <property type="match status" value="1"/>
</dbReference>
<comment type="subcellular location">
    <subcellularLocation>
        <location evidence="1 11">Cell outer membrane</location>
        <topology evidence="1 11">Multi-pass membrane protein</topology>
    </subcellularLocation>
</comment>
<protein>
    <submittedName>
        <fullName evidence="16">TonB-dependent receptor</fullName>
    </submittedName>
</protein>
<evidence type="ECO:0000256" key="5">
    <source>
        <dbReference type="ARBA" id="ARBA00022692"/>
    </source>
</evidence>
<dbReference type="InterPro" id="IPR039426">
    <property type="entry name" value="TonB-dep_rcpt-like"/>
</dbReference>
<accession>A0ABQ5YNK3</accession>
<dbReference type="Gene3D" id="2.170.130.10">
    <property type="entry name" value="TonB-dependent receptor, plug domain"/>
    <property type="match status" value="1"/>
</dbReference>
<keyword evidence="4 11" id="KW-1134">Transmembrane beta strand</keyword>
<evidence type="ECO:0000256" key="6">
    <source>
        <dbReference type="ARBA" id="ARBA00022729"/>
    </source>
</evidence>
<evidence type="ECO:0000256" key="7">
    <source>
        <dbReference type="ARBA" id="ARBA00023077"/>
    </source>
</evidence>
<comment type="similarity">
    <text evidence="2 11 12">Belongs to the TonB-dependent receptor family.</text>
</comment>
<evidence type="ECO:0000256" key="12">
    <source>
        <dbReference type="RuleBase" id="RU003357"/>
    </source>
</evidence>
<dbReference type="PANTHER" id="PTHR30069:SF29">
    <property type="entry name" value="HEMOGLOBIN AND HEMOGLOBIN-HAPTOGLOBIN-BINDING PROTEIN 1-RELATED"/>
    <property type="match status" value="1"/>
</dbReference>
<evidence type="ECO:0000256" key="8">
    <source>
        <dbReference type="ARBA" id="ARBA00023136"/>
    </source>
</evidence>
<evidence type="ECO:0000313" key="17">
    <source>
        <dbReference type="Proteomes" id="UP001156706"/>
    </source>
</evidence>
<keyword evidence="3 11" id="KW-0813">Transport</keyword>
<dbReference type="InterPro" id="IPR011276">
    <property type="entry name" value="TonB_haem/Hb_rcpt"/>
</dbReference>
<keyword evidence="8 11" id="KW-0472">Membrane</keyword>
<dbReference type="CDD" id="cd01347">
    <property type="entry name" value="ligand_gated_channel"/>
    <property type="match status" value="1"/>
</dbReference>
<feature type="domain" description="TonB-dependent receptor plug" evidence="15">
    <location>
        <begin position="59"/>
        <end position="166"/>
    </location>
</feature>
<dbReference type="NCBIfam" id="TIGR01785">
    <property type="entry name" value="TonB-hemin"/>
    <property type="match status" value="1"/>
</dbReference>
<evidence type="ECO:0000256" key="10">
    <source>
        <dbReference type="ARBA" id="ARBA00023237"/>
    </source>
</evidence>
<dbReference type="EMBL" id="BSOG01000004">
    <property type="protein sequence ID" value="GLR14519.1"/>
    <property type="molecule type" value="Genomic_DNA"/>
</dbReference>
<proteinExistence type="inferred from homology"/>
<evidence type="ECO:0000256" key="2">
    <source>
        <dbReference type="ARBA" id="ARBA00009810"/>
    </source>
</evidence>
<dbReference type="InterPro" id="IPR037066">
    <property type="entry name" value="Plug_dom_sf"/>
</dbReference>
<keyword evidence="7 12" id="KW-0798">TonB box</keyword>
<dbReference type="PROSITE" id="PS52016">
    <property type="entry name" value="TONB_DEPENDENT_REC_3"/>
    <property type="match status" value="1"/>
</dbReference>
<dbReference type="Pfam" id="PF07715">
    <property type="entry name" value="Plug"/>
    <property type="match status" value="1"/>
</dbReference>
<evidence type="ECO:0000259" key="14">
    <source>
        <dbReference type="Pfam" id="PF00593"/>
    </source>
</evidence>
<dbReference type="InterPro" id="IPR010949">
    <property type="entry name" value="TonB_Hb/transfer/lactofer_rcpt"/>
</dbReference>
<evidence type="ECO:0000256" key="3">
    <source>
        <dbReference type="ARBA" id="ARBA00022448"/>
    </source>
</evidence>
<dbReference type="InterPro" id="IPR012910">
    <property type="entry name" value="Plug_dom"/>
</dbReference>
<keyword evidence="5 11" id="KW-0812">Transmembrane</keyword>
<dbReference type="Gene3D" id="2.40.170.20">
    <property type="entry name" value="TonB-dependent receptor, beta-barrel domain"/>
    <property type="match status" value="1"/>
</dbReference>
<organism evidence="16 17">
    <name type="scientific">Chitinimonas prasina</name>
    <dbReference type="NCBI Taxonomy" id="1434937"/>
    <lineage>
        <taxon>Bacteria</taxon>
        <taxon>Pseudomonadati</taxon>
        <taxon>Pseudomonadota</taxon>
        <taxon>Betaproteobacteria</taxon>
        <taxon>Neisseriales</taxon>
        <taxon>Chitinibacteraceae</taxon>
        <taxon>Chitinimonas</taxon>
    </lineage>
</organism>
<reference evidence="17" key="1">
    <citation type="journal article" date="2019" name="Int. J. Syst. Evol. Microbiol.">
        <title>The Global Catalogue of Microorganisms (GCM) 10K type strain sequencing project: providing services to taxonomists for standard genome sequencing and annotation.</title>
        <authorList>
            <consortium name="The Broad Institute Genomics Platform"/>
            <consortium name="The Broad Institute Genome Sequencing Center for Infectious Disease"/>
            <person name="Wu L."/>
            <person name="Ma J."/>
        </authorList>
    </citation>
    <scope>NUCLEOTIDE SEQUENCE [LARGE SCALE GENOMIC DNA]</scope>
    <source>
        <strain evidence="17">NBRC 110044</strain>
    </source>
</reference>
<evidence type="ECO:0000256" key="13">
    <source>
        <dbReference type="SAM" id="SignalP"/>
    </source>
</evidence>
<keyword evidence="9 16" id="KW-0675">Receptor</keyword>
<name>A0ABQ5YNK3_9NEIS</name>
<dbReference type="InterPro" id="IPR000531">
    <property type="entry name" value="Beta-barrel_TonB"/>
</dbReference>